<organism evidence="1">
    <name type="scientific">viral metagenome</name>
    <dbReference type="NCBI Taxonomy" id="1070528"/>
    <lineage>
        <taxon>unclassified sequences</taxon>
        <taxon>metagenomes</taxon>
        <taxon>organismal metagenomes</taxon>
    </lineage>
</organism>
<dbReference type="EMBL" id="MN739537">
    <property type="protein sequence ID" value="QHT11753.1"/>
    <property type="molecule type" value="Genomic_DNA"/>
</dbReference>
<dbReference type="AlphaFoldDB" id="A0A6C0D5M3"/>
<protein>
    <submittedName>
        <fullName evidence="1">Uncharacterized protein</fullName>
    </submittedName>
</protein>
<reference evidence="1" key="1">
    <citation type="journal article" date="2020" name="Nature">
        <title>Giant virus diversity and host interactions through global metagenomics.</title>
        <authorList>
            <person name="Schulz F."/>
            <person name="Roux S."/>
            <person name="Paez-Espino D."/>
            <person name="Jungbluth S."/>
            <person name="Walsh D.A."/>
            <person name="Denef V.J."/>
            <person name="McMahon K.D."/>
            <person name="Konstantinidis K.T."/>
            <person name="Eloe-Fadrosh E.A."/>
            <person name="Kyrpides N.C."/>
            <person name="Woyke T."/>
        </authorList>
    </citation>
    <scope>NUCLEOTIDE SEQUENCE</scope>
    <source>
        <strain evidence="1">GVMAG-M-3300023174-116</strain>
    </source>
</reference>
<accession>A0A6C0D5M3</accession>
<evidence type="ECO:0000313" key="1">
    <source>
        <dbReference type="EMBL" id="QHT11753.1"/>
    </source>
</evidence>
<name>A0A6C0D5M3_9ZZZZ</name>
<proteinExistence type="predicted"/>
<sequence>MSLLFNPILSNSFIISSYSSHLSDCDWPQILANIVCNINCENEYELI</sequence>